<evidence type="ECO:0000313" key="3">
    <source>
        <dbReference type="EMBL" id="QHX39779.1"/>
    </source>
</evidence>
<dbReference type="Proteomes" id="UP000677600">
    <property type="component" value="Genome"/>
</dbReference>
<dbReference type="RefSeq" id="YP_010839992.1">
    <property type="nucleotide sequence ID" value="NC_078316.1"/>
</dbReference>
<proteinExistence type="predicted"/>
<evidence type="ECO:0000313" key="4">
    <source>
        <dbReference type="Proteomes" id="UP000677600"/>
    </source>
</evidence>
<dbReference type="GeneID" id="80550332"/>
<accession>A0A6C0PIH1</accession>
<organism evidence="2">
    <name type="scientific">andere Heimat virus 1</name>
    <dbReference type="NCBI Taxonomy" id="2847049"/>
    <lineage>
        <taxon>Viruses</taxon>
        <taxon>Riboviria</taxon>
        <taxon>Orthornavirae</taxon>
        <taxon>Negarnaviricota</taxon>
        <taxon>Polyploviricotina</taxon>
        <taxon>Bunyaviricetes</taxon>
        <taxon>Hareavirales</taxon>
        <taxon>Arenaviridae</taxon>
        <taxon>Hartmanivirus</taxon>
        <taxon>Hartmanivirus patriae</taxon>
    </lineage>
</organism>
<reference evidence="2" key="1">
    <citation type="journal article" date="2020" name="J. ISSAAS">
        <title>Identification of Reptarenaviruses, Hartmaniviruses and a Novel Chuvirus in Captive Brazilian Native Boa Constrictors with Boid Inclusion Body Disease.</title>
        <authorList>
            <person name="Argenta F.F."/>
            <person name="Hepojoki J."/>
            <person name="Smura T."/>
            <person name="Szirovicza L."/>
            <person name="Hammerschmitt M.E."/>
            <person name="Driemeier D."/>
            <person name="Kipar A."/>
            <person name="Hetzel U."/>
        </authorList>
    </citation>
    <scope>NUCLEOTIDE SEQUENCE</scope>
    <source>
        <strain evidence="3">1164-18_AHeV-1</strain>
        <strain evidence="2">481-18_AHeV-1</strain>
    </source>
</reference>
<dbReference type="EMBL" id="MN567061">
    <property type="protein sequence ID" value="QHX39779.1"/>
    <property type="molecule type" value="Genomic_RNA"/>
</dbReference>
<evidence type="ECO:0000313" key="2">
    <source>
        <dbReference type="EMBL" id="QHX39767.1"/>
    </source>
</evidence>
<feature type="transmembrane region" description="Helical" evidence="1">
    <location>
        <begin position="430"/>
        <end position="448"/>
    </location>
</feature>
<keyword evidence="1" id="KW-0812">Transmembrane</keyword>
<keyword evidence="1" id="KW-0472">Membrane</keyword>
<feature type="transmembrane region" description="Helical" evidence="1">
    <location>
        <begin position="14"/>
        <end position="35"/>
    </location>
</feature>
<protein>
    <submittedName>
        <fullName evidence="2">Glycoprotein</fullName>
    </submittedName>
</protein>
<dbReference type="KEGG" id="vg:80550332"/>
<name>A0A6C0PIH1_9VIRU</name>
<keyword evidence="4" id="KW-1185">Reference proteome</keyword>
<sequence length="497" mass="57634">MGLIQSVSEGMVEILQHLPLIVFCVMTLVTASMFVRNRWYKLYYLILFTPKCEAYRYCSENEFKLCSTSYGTMQTSFKQINHKGMNIMTQFNYTNNKFCFDIRDSGCLGDENMLLVYSENITEAYRWCEPTWSGSSYTSPTTCSLKSNYTVRCLTHGKNESICFDVPVSHSNCTRGGCTELKSTATRYENYVRDYFCFQNISFNMIAEFENLSALICDGGSRKQYEFRRLSMSSNGWNIFNKFNNKSKISATGFSYPVHSVWKNGKRTKRGDSSLFSSLSLASLISFSTGVDGAVEIWNKIYKLESLIQKLEFIVKNISNNQRTIWKNVMIDQSTISQILNDLKSQGLKLENSEKKFNYSHLCVYKYDSIEFFGIIHNHSMGSHHHNCDDLSLVDASIDSIINETKRAHEETLNSLRKAQLKEYFMQLHWEYPCVFLMIFIIIFSKILEPRINKHYHYFKDGELKCPYPHYLNKKGVCSCGKEYPSVKLVVCNIEKY</sequence>
<evidence type="ECO:0000256" key="1">
    <source>
        <dbReference type="SAM" id="Phobius"/>
    </source>
</evidence>
<dbReference type="EMBL" id="MN567055">
    <property type="protein sequence ID" value="QHX39767.1"/>
    <property type="molecule type" value="Genomic_RNA"/>
</dbReference>
<keyword evidence="1" id="KW-1133">Transmembrane helix</keyword>